<reference evidence="1 2" key="1">
    <citation type="submission" date="2018-08" db="EMBL/GenBank/DDBJ databases">
        <title>Meiothermus terrae DSM 26712 genome sequencing project.</title>
        <authorList>
            <person name="Da Costa M.S."/>
            <person name="Albuquerque L."/>
            <person name="Raposo P."/>
            <person name="Froufe H.J.C."/>
            <person name="Barroso C.S."/>
            <person name="Egas C."/>
        </authorList>
    </citation>
    <scope>NUCLEOTIDE SEQUENCE [LARGE SCALE GENOMIC DNA]</scope>
    <source>
        <strain evidence="1 2">DSM 26712</strain>
    </source>
</reference>
<comment type="caution">
    <text evidence="1">The sequence shown here is derived from an EMBL/GenBank/DDBJ whole genome shotgun (WGS) entry which is preliminary data.</text>
</comment>
<gene>
    <name evidence="1" type="ORF">Mterra_03490</name>
</gene>
<dbReference type="AlphaFoldDB" id="A0A399ECB0"/>
<protein>
    <submittedName>
        <fullName evidence="1">Uncharacterized protein</fullName>
    </submittedName>
</protein>
<evidence type="ECO:0000313" key="1">
    <source>
        <dbReference type="EMBL" id="RIH80590.1"/>
    </source>
</evidence>
<dbReference type="OrthoDB" id="3542865at2"/>
<sequence>MHRESTAKADLSAVIRCHLRAFRHLSGIPRHCLCDLDTHDAPVSRTASEGSGSAAGAGYVPGSYAPSFSTPGSSGVGVRP</sequence>
<proteinExistence type="predicted"/>
<dbReference type="Proteomes" id="UP000265715">
    <property type="component" value="Unassembled WGS sequence"/>
</dbReference>
<dbReference type="EMBL" id="QXDL01000223">
    <property type="protein sequence ID" value="RIH80590.1"/>
    <property type="molecule type" value="Genomic_DNA"/>
</dbReference>
<accession>A0A399ECB0</accession>
<dbReference type="RefSeq" id="WP_119316391.1">
    <property type="nucleotide sequence ID" value="NZ_QXDL01000223.1"/>
</dbReference>
<keyword evidence="2" id="KW-1185">Reference proteome</keyword>
<evidence type="ECO:0000313" key="2">
    <source>
        <dbReference type="Proteomes" id="UP000265715"/>
    </source>
</evidence>
<organism evidence="1 2">
    <name type="scientific">Calidithermus terrae</name>
    <dbReference type="NCBI Taxonomy" id="1408545"/>
    <lineage>
        <taxon>Bacteria</taxon>
        <taxon>Thermotogati</taxon>
        <taxon>Deinococcota</taxon>
        <taxon>Deinococci</taxon>
        <taxon>Thermales</taxon>
        <taxon>Thermaceae</taxon>
        <taxon>Calidithermus</taxon>
    </lineage>
</organism>
<name>A0A399ECB0_9DEIN</name>